<proteinExistence type="predicted"/>
<evidence type="ECO:0000313" key="2">
    <source>
        <dbReference type="Proteomes" id="UP000247702"/>
    </source>
</evidence>
<evidence type="ECO:0008006" key="3">
    <source>
        <dbReference type="Google" id="ProtNLM"/>
    </source>
</evidence>
<keyword evidence="2" id="KW-1185">Reference proteome</keyword>
<accession>A0A2Z6RJL0</accession>
<reference evidence="1 2" key="1">
    <citation type="submission" date="2017-11" db="EMBL/GenBank/DDBJ databases">
        <title>The genome of Rhizophagus clarus HR1 reveals common genetic basis of auxotrophy among arbuscular mycorrhizal fungi.</title>
        <authorList>
            <person name="Kobayashi Y."/>
        </authorList>
    </citation>
    <scope>NUCLEOTIDE SEQUENCE [LARGE SCALE GENOMIC DNA]</scope>
    <source>
        <strain evidence="1 2">HR1</strain>
    </source>
</reference>
<sequence length="248" mass="28406">MKCSHVEFPNLATKRLKQCRTPLGKKISLNNSISIVPELIYPVSSIQQQLSSMFKRPGFEELLRHWTRHSIIDNVLSDIYDGQIWKNLKESSEQGSNNFFRPDKADAHLGLMMNLDWFQPYKGTIYSTGPDEVKLHKVNHYLSPIITELESLWEGVNLNRTNECPNGKDIRAALIIASCDIPGARKLCGHISALASCHRCEKRANNHNFGGMADMSDWFIMKDPVEHRQKLWNDDNANLTQKERDSSR</sequence>
<comment type="caution">
    <text evidence="1">The sequence shown here is derived from an EMBL/GenBank/DDBJ whole genome shotgun (WGS) entry which is preliminary data.</text>
</comment>
<name>A0A2Z6RJL0_9GLOM</name>
<organism evidence="1 2">
    <name type="scientific">Rhizophagus clarus</name>
    <dbReference type="NCBI Taxonomy" id="94130"/>
    <lineage>
        <taxon>Eukaryota</taxon>
        <taxon>Fungi</taxon>
        <taxon>Fungi incertae sedis</taxon>
        <taxon>Mucoromycota</taxon>
        <taxon>Glomeromycotina</taxon>
        <taxon>Glomeromycetes</taxon>
        <taxon>Glomerales</taxon>
        <taxon>Glomeraceae</taxon>
        <taxon>Rhizophagus</taxon>
    </lineage>
</organism>
<gene>
    <name evidence="1" type="ORF">RclHR1_20300001</name>
</gene>
<dbReference type="AlphaFoldDB" id="A0A2Z6RJL0"/>
<evidence type="ECO:0000313" key="1">
    <source>
        <dbReference type="EMBL" id="GBB92608.1"/>
    </source>
</evidence>
<dbReference type="Proteomes" id="UP000247702">
    <property type="component" value="Unassembled WGS sequence"/>
</dbReference>
<dbReference type="EMBL" id="BEXD01001148">
    <property type="protein sequence ID" value="GBB92608.1"/>
    <property type="molecule type" value="Genomic_DNA"/>
</dbReference>
<protein>
    <recommendedName>
        <fullName evidence="3">Transposase domain-containing protein</fullName>
    </recommendedName>
</protein>